<accession>A0A0L0DIW1</accession>
<name>A0A0L0DIW1_THETB</name>
<evidence type="ECO:0000313" key="2">
    <source>
        <dbReference type="Proteomes" id="UP000054408"/>
    </source>
</evidence>
<proteinExistence type="predicted"/>
<protein>
    <recommendedName>
        <fullName evidence="3">PH domain-containing protein</fullName>
    </recommendedName>
</protein>
<gene>
    <name evidence="1" type="ORF">AMSG_00951</name>
</gene>
<organism evidence="1 2">
    <name type="scientific">Thecamonas trahens ATCC 50062</name>
    <dbReference type="NCBI Taxonomy" id="461836"/>
    <lineage>
        <taxon>Eukaryota</taxon>
        <taxon>Apusozoa</taxon>
        <taxon>Apusomonadida</taxon>
        <taxon>Apusomonadidae</taxon>
        <taxon>Thecamonas</taxon>
    </lineage>
</organism>
<dbReference type="Proteomes" id="UP000054408">
    <property type="component" value="Unassembled WGS sequence"/>
</dbReference>
<dbReference type="GeneID" id="25560726"/>
<dbReference type="AlphaFoldDB" id="A0A0L0DIW1"/>
<sequence length="321" mass="34284">MGFMNKLKEKANTASASVMESSRKATAKTKVAAGSLVSAADMPASFHLEPAAEPMLAGSSATLISGANTLSGQVYVTPRFLCVLTFSAGREVRLTLPHRDLQAIQRVFCARGESSSGSLAVGPPPPGEGPNTLRMCYADGTMHTFIKPSDGVTLANWLHVMWDLARSSPSPSAPIRPPDADEHHFFAIDRRCQLLGVHKTYIVSGTEKLKGFLCIFEGHIALAIGGKPDPEVDGGRPYIIPAASVQYLARASVEANPDPMVAAPICLPHPSGPCSSKLTGLVLYTADGLRHELTGVKHVQLAYNRLVHVVAVAIRQQPQFW</sequence>
<dbReference type="RefSeq" id="XP_013762129.1">
    <property type="nucleotide sequence ID" value="XM_013906675.1"/>
</dbReference>
<evidence type="ECO:0000313" key="1">
    <source>
        <dbReference type="EMBL" id="KNC52125.1"/>
    </source>
</evidence>
<evidence type="ECO:0008006" key="3">
    <source>
        <dbReference type="Google" id="ProtNLM"/>
    </source>
</evidence>
<keyword evidence="2" id="KW-1185">Reference proteome</keyword>
<dbReference type="EMBL" id="GL349436">
    <property type="protein sequence ID" value="KNC52125.1"/>
    <property type="molecule type" value="Genomic_DNA"/>
</dbReference>
<reference evidence="1 2" key="1">
    <citation type="submission" date="2010-05" db="EMBL/GenBank/DDBJ databases">
        <title>The Genome Sequence of Thecamonas trahens ATCC 50062.</title>
        <authorList>
            <consortium name="The Broad Institute Genome Sequencing Platform"/>
            <person name="Russ C."/>
            <person name="Cuomo C."/>
            <person name="Shea T."/>
            <person name="Young S.K."/>
            <person name="Zeng Q."/>
            <person name="Koehrsen M."/>
            <person name="Haas B."/>
            <person name="Borodovsky M."/>
            <person name="Guigo R."/>
            <person name="Alvarado L."/>
            <person name="Berlin A."/>
            <person name="Bochicchio J."/>
            <person name="Borenstein D."/>
            <person name="Chapman S."/>
            <person name="Chen Z."/>
            <person name="Freedman E."/>
            <person name="Gellesch M."/>
            <person name="Goldberg J."/>
            <person name="Griggs A."/>
            <person name="Gujja S."/>
            <person name="Heilman E."/>
            <person name="Heiman D."/>
            <person name="Hepburn T."/>
            <person name="Howarth C."/>
            <person name="Jen D."/>
            <person name="Larson L."/>
            <person name="Mehta T."/>
            <person name="Park D."/>
            <person name="Pearson M."/>
            <person name="Roberts A."/>
            <person name="Saif S."/>
            <person name="Shenoy N."/>
            <person name="Sisk P."/>
            <person name="Stolte C."/>
            <person name="Sykes S."/>
            <person name="Thomson T."/>
            <person name="Walk T."/>
            <person name="White J."/>
            <person name="Yandava C."/>
            <person name="Burger G."/>
            <person name="Gray M.W."/>
            <person name="Holland P.W.H."/>
            <person name="King N."/>
            <person name="Lang F.B.F."/>
            <person name="Roger A.J."/>
            <person name="Ruiz-Trillo I."/>
            <person name="Lander E."/>
            <person name="Nusbaum C."/>
        </authorList>
    </citation>
    <scope>NUCLEOTIDE SEQUENCE [LARGE SCALE GENOMIC DNA]</scope>
    <source>
        <strain evidence="1 2">ATCC 50062</strain>
    </source>
</reference>